<dbReference type="Pfam" id="PF04365">
    <property type="entry name" value="BrnT_toxin"/>
    <property type="match status" value="1"/>
</dbReference>
<dbReference type="InterPro" id="IPR007460">
    <property type="entry name" value="BrnT_toxin"/>
</dbReference>
<dbReference type="EMBL" id="VITR01000016">
    <property type="protein sequence ID" value="TWB36889.1"/>
    <property type="molecule type" value="Genomic_DNA"/>
</dbReference>
<evidence type="ECO:0000313" key="1">
    <source>
        <dbReference type="EMBL" id="TWB36889.1"/>
    </source>
</evidence>
<dbReference type="Gene3D" id="3.10.450.530">
    <property type="entry name" value="Ribonuclease toxin, BrnT, of type II toxin-antitoxin system"/>
    <property type="match status" value="1"/>
</dbReference>
<reference evidence="1 2" key="1">
    <citation type="submission" date="2019-06" db="EMBL/GenBank/DDBJ databases">
        <title>Genomic Encyclopedia of Type Strains, Phase IV (KMG-V): Genome sequencing to study the core and pangenomes of soil and plant-associated prokaryotes.</title>
        <authorList>
            <person name="Whitman W."/>
        </authorList>
    </citation>
    <scope>NUCLEOTIDE SEQUENCE [LARGE SCALE GENOMIC DNA]</scope>
    <source>
        <strain evidence="1 2">BR 11622</strain>
    </source>
</reference>
<organism evidence="1 2">
    <name type="scientific">Nitrospirillum amazonense</name>
    <dbReference type="NCBI Taxonomy" id="28077"/>
    <lineage>
        <taxon>Bacteria</taxon>
        <taxon>Pseudomonadati</taxon>
        <taxon>Pseudomonadota</taxon>
        <taxon>Alphaproteobacteria</taxon>
        <taxon>Rhodospirillales</taxon>
        <taxon>Azospirillaceae</taxon>
        <taxon>Nitrospirillum</taxon>
    </lineage>
</organism>
<dbReference type="RefSeq" id="WP_145735320.1">
    <property type="nucleotide sequence ID" value="NZ_VITR01000016.1"/>
</dbReference>
<gene>
    <name evidence="1" type="ORF">FBZ90_116112</name>
</gene>
<proteinExistence type="predicted"/>
<accession>A0A560GTC3</accession>
<name>A0A560GTC3_9PROT</name>
<dbReference type="InterPro" id="IPR038573">
    <property type="entry name" value="BrnT_sf"/>
</dbReference>
<dbReference type="AlphaFoldDB" id="A0A560GTC3"/>
<evidence type="ECO:0000313" key="2">
    <source>
        <dbReference type="Proteomes" id="UP000315751"/>
    </source>
</evidence>
<comment type="caution">
    <text evidence="1">The sequence shown here is derived from an EMBL/GenBank/DDBJ whole genome shotgun (WGS) entry which is preliminary data.</text>
</comment>
<protein>
    <submittedName>
        <fullName evidence="1">Uncharacterized protein</fullName>
    </submittedName>
</protein>
<sequence>MDRLFEWDEMKAVSNYRKHGITFEMAMRVFDDPFVLMRQDRIEGGEVRWQTLGVVTGHLLLLVAHTLWEEVEQGQIIEVVRIISARRATRMERRQYENEDR</sequence>
<keyword evidence="2" id="KW-1185">Reference proteome</keyword>
<dbReference type="Proteomes" id="UP000315751">
    <property type="component" value="Unassembled WGS sequence"/>
</dbReference>
<dbReference type="OrthoDB" id="9798158at2"/>